<comment type="caution">
    <text evidence="1">The sequence shown here is derived from an EMBL/GenBank/DDBJ whole genome shotgun (WGS) entry which is preliminary data.</text>
</comment>
<accession>A0A1U7HPQ0</accession>
<dbReference type="EMBL" id="MRCB01000003">
    <property type="protein sequence ID" value="OKH25573.1"/>
    <property type="molecule type" value="Genomic_DNA"/>
</dbReference>
<reference evidence="1 2" key="1">
    <citation type="submission" date="2016-11" db="EMBL/GenBank/DDBJ databases">
        <title>Draft Genome Sequences of Nine Cyanobacterial Strains from Diverse Habitats.</title>
        <authorList>
            <person name="Zhu T."/>
            <person name="Hou S."/>
            <person name="Lu X."/>
            <person name="Hess W.R."/>
        </authorList>
    </citation>
    <scope>NUCLEOTIDE SEQUENCE [LARGE SCALE GENOMIC DNA]</scope>
    <source>
        <strain evidence="1 2">NIES-593</strain>
    </source>
</reference>
<name>A0A1U7HPQ0_9CYAN</name>
<dbReference type="AlphaFoldDB" id="A0A1U7HPQ0"/>
<proteinExistence type="predicted"/>
<gene>
    <name evidence="1" type="ORF">NIES593_04345</name>
</gene>
<keyword evidence="2" id="KW-1185">Reference proteome</keyword>
<dbReference type="RefSeq" id="WP_073598415.1">
    <property type="nucleotide sequence ID" value="NZ_MRCB01000003.1"/>
</dbReference>
<dbReference type="NCBIfam" id="NF037966">
    <property type="entry name" value="HetP_family"/>
    <property type="match status" value="1"/>
</dbReference>
<evidence type="ECO:0000313" key="2">
    <source>
        <dbReference type="Proteomes" id="UP000186868"/>
    </source>
</evidence>
<protein>
    <submittedName>
        <fullName evidence="1">Thiamine biosynthesis protein ThiF</fullName>
    </submittedName>
</protein>
<dbReference type="InterPro" id="IPR049598">
    <property type="entry name" value="HetP-like"/>
</dbReference>
<dbReference type="Proteomes" id="UP000186868">
    <property type="component" value="Unassembled WGS sequence"/>
</dbReference>
<evidence type="ECO:0000313" key="1">
    <source>
        <dbReference type="EMBL" id="OKH25573.1"/>
    </source>
</evidence>
<sequence>MGQKLAYNQAKQTKAMTDEQFEQIVEAILAGKYSWACVLILRFAGYNPLHYIPYRTYNRLLKDNCLQGKSTQAQPDVASVIKSSQGLSLGRVTQIDDLNFTEEVDRNSTKVRGGMGIFEYFWR</sequence>
<organism evidence="1 2">
    <name type="scientific">Hydrococcus rivularis NIES-593</name>
    <dbReference type="NCBI Taxonomy" id="1921803"/>
    <lineage>
        <taxon>Bacteria</taxon>
        <taxon>Bacillati</taxon>
        <taxon>Cyanobacteriota</taxon>
        <taxon>Cyanophyceae</taxon>
        <taxon>Pleurocapsales</taxon>
        <taxon>Hydrococcaceae</taxon>
        <taxon>Hydrococcus</taxon>
    </lineage>
</organism>
<dbReference type="OrthoDB" id="532598at2"/>